<keyword evidence="3" id="KW-0732">Signal</keyword>
<feature type="domain" description="Tim44-like" evidence="4">
    <location>
        <begin position="124"/>
        <end position="256"/>
    </location>
</feature>
<organism evidence="5 6">
    <name type="scientific">Alkalidesulfovibrio alkalitolerans DSM 16529</name>
    <dbReference type="NCBI Taxonomy" id="1121439"/>
    <lineage>
        <taxon>Bacteria</taxon>
        <taxon>Pseudomonadati</taxon>
        <taxon>Thermodesulfobacteriota</taxon>
        <taxon>Desulfovibrionia</taxon>
        <taxon>Desulfovibrionales</taxon>
        <taxon>Desulfovibrionaceae</taxon>
        <taxon>Alkalidesulfovibrio</taxon>
    </lineage>
</organism>
<evidence type="ECO:0000313" key="5">
    <source>
        <dbReference type="EMBL" id="EPR34549.1"/>
    </source>
</evidence>
<name>S7UL10_9BACT</name>
<feature type="transmembrane region" description="Helical" evidence="2">
    <location>
        <begin position="36"/>
        <end position="55"/>
    </location>
</feature>
<dbReference type="InterPro" id="IPR007379">
    <property type="entry name" value="Tim44-like_dom"/>
</dbReference>
<keyword evidence="2" id="KW-0812">Transmembrane</keyword>
<dbReference type="EMBL" id="ATHI01000009">
    <property type="protein sequence ID" value="EPR34549.1"/>
    <property type="molecule type" value="Genomic_DNA"/>
</dbReference>
<dbReference type="Proteomes" id="UP000014975">
    <property type="component" value="Unassembled WGS sequence"/>
</dbReference>
<keyword evidence="2" id="KW-0472">Membrane</keyword>
<accession>S7UL10</accession>
<feature type="chain" id="PRO_5004544884" evidence="3">
    <location>
        <begin position="27"/>
        <end position="263"/>
    </location>
</feature>
<feature type="region of interest" description="Disordered" evidence="1">
    <location>
        <begin position="64"/>
        <end position="92"/>
    </location>
</feature>
<dbReference type="Pfam" id="PF04280">
    <property type="entry name" value="Tim44"/>
    <property type="match status" value="1"/>
</dbReference>
<dbReference type="AlphaFoldDB" id="S7UL10"/>
<gene>
    <name evidence="5" type="ORF">dsat_2741</name>
</gene>
<keyword evidence="2" id="KW-1133">Transmembrane helix</keyword>
<dbReference type="eggNOG" id="COG4395">
    <property type="taxonomic scope" value="Bacteria"/>
</dbReference>
<dbReference type="PANTHER" id="PTHR41542:SF1">
    <property type="entry name" value="BLL5807 PROTEIN"/>
    <property type="match status" value="1"/>
</dbReference>
<feature type="region of interest" description="Disordered" evidence="1">
    <location>
        <begin position="111"/>
        <end position="130"/>
    </location>
</feature>
<dbReference type="RefSeq" id="WP_020886626.1">
    <property type="nucleotide sequence ID" value="NZ_ATHI01000009.1"/>
</dbReference>
<evidence type="ECO:0000256" key="1">
    <source>
        <dbReference type="SAM" id="MobiDB-lite"/>
    </source>
</evidence>
<dbReference type="SMART" id="SM00978">
    <property type="entry name" value="Tim44"/>
    <property type="match status" value="1"/>
</dbReference>
<evidence type="ECO:0000256" key="3">
    <source>
        <dbReference type="SAM" id="SignalP"/>
    </source>
</evidence>
<keyword evidence="6" id="KW-1185">Reference proteome</keyword>
<dbReference type="OrthoDB" id="5297955at2"/>
<dbReference type="STRING" id="1121439.dsat_2741"/>
<protein>
    <submittedName>
        <fullName evidence="5">Import inner membrane translocase subunit Tim44</fullName>
    </submittedName>
</protein>
<dbReference type="InterPro" id="IPR032710">
    <property type="entry name" value="NTF2-like_dom_sf"/>
</dbReference>
<feature type="compositionally biased region" description="Basic and acidic residues" evidence="1">
    <location>
        <begin position="82"/>
        <end position="92"/>
    </location>
</feature>
<evidence type="ECO:0000259" key="4">
    <source>
        <dbReference type="SMART" id="SM00978"/>
    </source>
</evidence>
<dbReference type="Gene3D" id="3.10.450.240">
    <property type="match status" value="1"/>
</dbReference>
<feature type="signal peptide" evidence="3">
    <location>
        <begin position="1"/>
        <end position="26"/>
    </location>
</feature>
<dbReference type="PANTHER" id="PTHR41542">
    <property type="entry name" value="BLL5807 PROTEIN"/>
    <property type="match status" value="1"/>
</dbReference>
<dbReference type="PATRIC" id="fig|1121439.3.peg.1145"/>
<comment type="caution">
    <text evidence="5">The sequence shown here is derived from an EMBL/GenBank/DDBJ whole genome shotgun (WGS) entry which is preliminary data.</text>
</comment>
<evidence type="ECO:0000313" key="6">
    <source>
        <dbReference type="Proteomes" id="UP000014975"/>
    </source>
</evidence>
<proteinExistence type="predicted"/>
<reference evidence="5 6" key="1">
    <citation type="journal article" date="2013" name="Genome Announc.">
        <title>Draft genome sequences for three mercury-methylating, sulfate-reducing bacteria.</title>
        <authorList>
            <person name="Brown S.D."/>
            <person name="Hurt R.A.Jr."/>
            <person name="Gilmour C.C."/>
            <person name="Elias D.A."/>
        </authorList>
    </citation>
    <scope>NUCLEOTIDE SEQUENCE [LARGE SCALE GENOMIC DNA]</scope>
    <source>
        <strain evidence="5 6">DSM 16529</strain>
    </source>
</reference>
<evidence type="ECO:0000256" key="2">
    <source>
        <dbReference type="SAM" id="Phobius"/>
    </source>
</evidence>
<dbReference type="SUPFAM" id="SSF54427">
    <property type="entry name" value="NTF2-like"/>
    <property type="match status" value="1"/>
</dbReference>
<sequence>MKYHLATLSAVLLTAVLCLAPTLALANAPAAAPQQQRGMGMFDMLLMGLAVYLLFRFIARRRGGGGGHGRPDERFGNNSHGGLDDDHDREGTYGRDARYRAAEQAWEALKGPTARQAGPEAGKQEADVAPNVRLPQDFDADEFMKGAKLVFARLQESWSRRDIEDLTPFTTPKMLAEIEREAAANPTPSPVDVLVINARLMEVAEQGGMTTATVYYDVTMRQDKRLSATEQVREVWTFVRPTDDPSAMWKLDAIQPLDQSATQ</sequence>